<comment type="caution">
    <text evidence="4">The sequence shown here is derived from an EMBL/GenBank/DDBJ whole genome shotgun (WGS) entry which is preliminary data.</text>
</comment>
<dbReference type="PROSITE" id="PS51318">
    <property type="entry name" value="TAT"/>
    <property type="match status" value="1"/>
</dbReference>
<dbReference type="RefSeq" id="WP_229879053.1">
    <property type="nucleotide sequence ID" value="NZ_BMSQ01000008.1"/>
</dbReference>
<keyword evidence="2" id="KW-1133">Transmembrane helix</keyword>
<accession>A0A7W8B1T8</accession>
<reference evidence="4 5" key="1">
    <citation type="submission" date="2020-08" db="EMBL/GenBank/DDBJ databases">
        <title>Genomic Encyclopedia of Type Strains, Phase III (KMG-III): the genomes of soil and plant-associated and newly described type strains.</title>
        <authorList>
            <person name="Whitman W."/>
        </authorList>
    </citation>
    <scope>NUCLEOTIDE SEQUENCE [LARGE SCALE GENOMIC DNA]</scope>
    <source>
        <strain evidence="4 5">CECT 3146</strain>
    </source>
</reference>
<feature type="compositionally biased region" description="Acidic residues" evidence="1">
    <location>
        <begin position="147"/>
        <end position="156"/>
    </location>
</feature>
<feature type="chain" id="PRO_5031402208" description="LPXTG cell wall anchor domain-containing protein" evidence="3">
    <location>
        <begin position="30"/>
        <end position="388"/>
    </location>
</feature>
<feature type="region of interest" description="Disordered" evidence="1">
    <location>
        <begin position="31"/>
        <end position="157"/>
    </location>
</feature>
<keyword evidence="3" id="KW-0732">Signal</keyword>
<evidence type="ECO:0000313" key="4">
    <source>
        <dbReference type="EMBL" id="MBB5108780.1"/>
    </source>
</evidence>
<dbReference type="NCBIfam" id="NF041528">
    <property type="entry name" value="strep_LAETG"/>
    <property type="match status" value="1"/>
</dbReference>
<keyword evidence="5" id="KW-1185">Reference proteome</keyword>
<feature type="compositionally biased region" description="Basic and acidic residues" evidence="1">
    <location>
        <begin position="90"/>
        <end position="143"/>
    </location>
</feature>
<keyword evidence="2" id="KW-0812">Transmembrane</keyword>
<dbReference type="Proteomes" id="UP000549009">
    <property type="component" value="Unassembled WGS sequence"/>
</dbReference>
<dbReference type="InterPro" id="IPR006311">
    <property type="entry name" value="TAT_signal"/>
</dbReference>
<feature type="region of interest" description="Disordered" evidence="1">
    <location>
        <begin position="316"/>
        <end position="353"/>
    </location>
</feature>
<evidence type="ECO:0000256" key="2">
    <source>
        <dbReference type="SAM" id="Phobius"/>
    </source>
</evidence>
<name>A0A7W8B1T8_STRST</name>
<evidence type="ECO:0008006" key="6">
    <source>
        <dbReference type="Google" id="ProtNLM"/>
    </source>
</evidence>
<proteinExistence type="predicted"/>
<evidence type="ECO:0000256" key="1">
    <source>
        <dbReference type="SAM" id="MobiDB-lite"/>
    </source>
</evidence>
<dbReference type="AlphaFoldDB" id="A0A7W8B1T8"/>
<protein>
    <recommendedName>
        <fullName evidence="6">LPXTG cell wall anchor domain-containing protein</fullName>
    </recommendedName>
</protein>
<gene>
    <name evidence="4" type="ORF">FHS40_007902</name>
</gene>
<dbReference type="EMBL" id="JACHJD010000020">
    <property type="protein sequence ID" value="MBB5108780.1"/>
    <property type="molecule type" value="Genomic_DNA"/>
</dbReference>
<keyword evidence="2" id="KW-0472">Membrane</keyword>
<evidence type="ECO:0000256" key="3">
    <source>
        <dbReference type="SAM" id="SignalP"/>
    </source>
</evidence>
<organism evidence="4 5">
    <name type="scientific">Streptomyces spectabilis</name>
    <dbReference type="NCBI Taxonomy" id="68270"/>
    <lineage>
        <taxon>Bacteria</taxon>
        <taxon>Bacillati</taxon>
        <taxon>Actinomycetota</taxon>
        <taxon>Actinomycetes</taxon>
        <taxon>Kitasatosporales</taxon>
        <taxon>Streptomycetaceae</taxon>
        <taxon>Streptomyces</taxon>
    </lineage>
</organism>
<feature type="transmembrane region" description="Helical" evidence="2">
    <location>
        <begin position="357"/>
        <end position="379"/>
    </location>
</feature>
<sequence>MKLRRALATAAATAALAPLALLSAPAALATEGDVTTPGTSVSETPDPADTPPPGTGDPAEKPGDEPGEPGGPGGPGDPGAEPGEPGGKPGDAEKPGEKPGGGEKPGAGEKPGEKPGEEPGGKPGGEEGPKPPAKDKDHEEKPSPEPCEVDDETGDDLDSRLELSLKGLPGKIAAGSGWHEFTLIAANPSDDELGEVNWLAAVDNFSNSEHERNWLSTYARIQYLDPGAGGWKSIVDEVSDGSYFGKTTLGAQERIELKLRLDISAKAPAGPGYALGLGGYTDAELGCTHSSFDFFEFTVLRPGSGIDYPGEAIELPDKPAPRPAPKPQGGVKPIKHTTVTTAPTPTGSLAETGSSSALPTIGIVGGIAVVAGAGAVFVVRRRGNSDAA</sequence>
<feature type="compositionally biased region" description="Low complexity" evidence="1">
    <location>
        <begin position="337"/>
        <end position="346"/>
    </location>
</feature>
<feature type="compositionally biased region" description="Gly residues" evidence="1">
    <location>
        <begin position="68"/>
        <end position="77"/>
    </location>
</feature>
<evidence type="ECO:0000313" key="5">
    <source>
        <dbReference type="Proteomes" id="UP000549009"/>
    </source>
</evidence>
<feature type="signal peptide" evidence="3">
    <location>
        <begin position="1"/>
        <end position="29"/>
    </location>
</feature>